<organism evidence="2 3">
    <name type="scientific">Ceratitis capitata</name>
    <name type="common">Mediterranean fruit fly</name>
    <name type="synonym">Tephritis capitata</name>
    <dbReference type="NCBI Taxonomy" id="7213"/>
    <lineage>
        <taxon>Eukaryota</taxon>
        <taxon>Metazoa</taxon>
        <taxon>Ecdysozoa</taxon>
        <taxon>Arthropoda</taxon>
        <taxon>Hexapoda</taxon>
        <taxon>Insecta</taxon>
        <taxon>Pterygota</taxon>
        <taxon>Neoptera</taxon>
        <taxon>Endopterygota</taxon>
        <taxon>Diptera</taxon>
        <taxon>Brachycera</taxon>
        <taxon>Muscomorpha</taxon>
        <taxon>Tephritoidea</taxon>
        <taxon>Tephritidae</taxon>
        <taxon>Ceratitis</taxon>
        <taxon>Ceratitis</taxon>
    </lineage>
</organism>
<keyword evidence="3" id="KW-1185">Reference proteome</keyword>
<comment type="caution">
    <text evidence="2">The sequence shown here is derived from an EMBL/GenBank/DDBJ whole genome shotgun (WGS) entry which is preliminary data.</text>
</comment>
<sequence length="82" mass="9064">MPLFMHMHTRLQTCIRAYRAFGHKTTDNHTTVKAFKRCRSVTGPAMPDHGSAWPHRSDDDADDDANAGCWDAMGSTGLDIGC</sequence>
<dbReference type="Proteomes" id="UP000606786">
    <property type="component" value="Unassembled WGS sequence"/>
</dbReference>
<reference evidence="2" key="1">
    <citation type="submission" date="2020-11" db="EMBL/GenBank/DDBJ databases">
        <authorList>
            <person name="Whitehead M."/>
        </authorList>
    </citation>
    <scope>NUCLEOTIDE SEQUENCE</scope>
    <source>
        <strain evidence="2">EGII</strain>
    </source>
</reference>
<protein>
    <submittedName>
        <fullName evidence="2">(Mediterranean fruit fly) hypothetical protein</fullName>
    </submittedName>
</protein>
<accession>A0A811V3E6</accession>
<evidence type="ECO:0000313" key="2">
    <source>
        <dbReference type="EMBL" id="CAD7004366.1"/>
    </source>
</evidence>
<proteinExistence type="predicted"/>
<evidence type="ECO:0000256" key="1">
    <source>
        <dbReference type="SAM" id="MobiDB-lite"/>
    </source>
</evidence>
<evidence type="ECO:0000313" key="3">
    <source>
        <dbReference type="Proteomes" id="UP000606786"/>
    </source>
</evidence>
<dbReference type="AlphaFoldDB" id="A0A811V3E6"/>
<dbReference type="EMBL" id="CAJHJT010000034">
    <property type="protein sequence ID" value="CAD7004366.1"/>
    <property type="molecule type" value="Genomic_DNA"/>
</dbReference>
<name>A0A811V3E6_CERCA</name>
<feature type="region of interest" description="Disordered" evidence="1">
    <location>
        <begin position="45"/>
        <end position="64"/>
    </location>
</feature>
<gene>
    <name evidence="2" type="ORF">CCAP1982_LOCUS12776</name>
</gene>